<dbReference type="InterPro" id="IPR036390">
    <property type="entry name" value="WH_DNA-bd_sf"/>
</dbReference>
<proteinExistence type="inferred from homology"/>
<sequence>MESLDRQLRYFLCIAELGSLSKAAEDLEQTQSGISKQLSSLEAQLGQSLFSRTGRGVQLTEVGQRLYESLRPAYREIDRALDSARQHNPSQGSIKLATVHTLSYYFTADVVATFVSRLPAANLSLLGRSSPDVVALVEGGKADVGFVYDSAVDSGEVTSIPLFDDVMCLIVGRAASRHEPVDLTGGTPRLIGFPPHYALRRMIHSAGIHPTCVAEAETIDAMLKLVSMDVGNCILPCRIPDKLLLEYNLKKVPIAAPPLRRRVVAIHHRDRPASPLLKQFLECAREIAGKMGPDCGE</sequence>
<evidence type="ECO:0000313" key="6">
    <source>
        <dbReference type="EMBL" id="ARN23995.1"/>
    </source>
</evidence>
<evidence type="ECO:0000256" key="1">
    <source>
        <dbReference type="ARBA" id="ARBA00009437"/>
    </source>
</evidence>
<comment type="similarity">
    <text evidence="1">Belongs to the LysR transcriptional regulatory family.</text>
</comment>
<evidence type="ECO:0000259" key="5">
    <source>
        <dbReference type="PROSITE" id="PS50931"/>
    </source>
</evidence>
<dbReference type="EMBL" id="CP015118">
    <property type="protein sequence ID" value="ARN23995.1"/>
    <property type="molecule type" value="Genomic_DNA"/>
</dbReference>
<dbReference type="PRINTS" id="PR00039">
    <property type="entry name" value="HTHLYSR"/>
</dbReference>
<dbReference type="SUPFAM" id="SSF46785">
    <property type="entry name" value="Winged helix' DNA-binding domain"/>
    <property type="match status" value="1"/>
</dbReference>
<dbReference type="FunFam" id="1.10.10.10:FF:000001">
    <property type="entry name" value="LysR family transcriptional regulator"/>
    <property type="match status" value="1"/>
</dbReference>
<dbReference type="Gene3D" id="3.40.190.290">
    <property type="match status" value="1"/>
</dbReference>
<dbReference type="InterPro" id="IPR000847">
    <property type="entry name" value="LysR_HTH_N"/>
</dbReference>
<keyword evidence="4" id="KW-0804">Transcription</keyword>
<keyword evidence="7" id="KW-1185">Reference proteome</keyword>
<evidence type="ECO:0000256" key="2">
    <source>
        <dbReference type="ARBA" id="ARBA00023015"/>
    </source>
</evidence>
<gene>
    <name evidence="6" type="ORF">A4W93_21230</name>
</gene>
<dbReference type="AlphaFoldDB" id="A0A1W6LIB2"/>
<evidence type="ECO:0000313" key="7">
    <source>
        <dbReference type="Proteomes" id="UP000193427"/>
    </source>
</evidence>
<dbReference type="OrthoDB" id="8650466at2"/>
<reference evidence="6 7" key="1">
    <citation type="submission" date="2016-04" db="EMBL/GenBank/DDBJ databases">
        <title>Complete genome sequence of natural rubber-degrading, novel Gram-negative bacterium, Rhizobacter gummiphilus strain NS21.</title>
        <authorList>
            <person name="Tabata M."/>
            <person name="Kasai D."/>
            <person name="Fukuda M."/>
        </authorList>
    </citation>
    <scope>NUCLEOTIDE SEQUENCE [LARGE SCALE GENOMIC DNA]</scope>
    <source>
        <strain evidence="6 7">NS21</strain>
    </source>
</reference>
<dbReference type="PANTHER" id="PTHR30346:SF28">
    <property type="entry name" value="HTH-TYPE TRANSCRIPTIONAL REGULATOR CYNR"/>
    <property type="match status" value="1"/>
</dbReference>
<dbReference type="CDD" id="cd05466">
    <property type="entry name" value="PBP2_LTTR_substrate"/>
    <property type="match status" value="1"/>
</dbReference>
<protein>
    <submittedName>
        <fullName evidence="6">LysR family transcriptional regulator</fullName>
    </submittedName>
</protein>
<feature type="domain" description="HTH lysR-type" evidence="5">
    <location>
        <begin position="1"/>
        <end position="60"/>
    </location>
</feature>
<dbReference type="STRING" id="946333.A4W93_21230"/>
<dbReference type="Pfam" id="PF03466">
    <property type="entry name" value="LysR_substrate"/>
    <property type="match status" value="1"/>
</dbReference>
<dbReference type="Gene3D" id="1.10.10.10">
    <property type="entry name" value="Winged helix-like DNA-binding domain superfamily/Winged helix DNA-binding domain"/>
    <property type="match status" value="1"/>
</dbReference>
<dbReference type="GO" id="GO:0032993">
    <property type="term" value="C:protein-DNA complex"/>
    <property type="evidence" value="ECO:0007669"/>
    <property type="project" value="TreeGrafter"/>
</dbReference>
<name>A0A1W6LIB2_9BURK</name>
<dbReference type="RefSeq" id="WP_085754272.1">
    <property type="nucleotide sequence ID" value="NZ_BSPR01000006.1"/>
</dbReference>
<dbReference type="KEGG" id="rgu:A4W93_21230"/>
<dbReference type="InterPro" id="IPR036388">
    <property type="entry name" value="WH-like_DNA-bd_sf"/>
</dbReference>
<organism evidence="6 7">
    <name type="scientific">Piscinibacter gummiphilus</name>
    <dbReference type="NCBI Taxonomy" id="946333"/>
    <lineage>
        <taxon>Bacteria</taxon>
        <taxon>Pseudomonadati</taxon>
        <taxon>Pseudomonadota</taxon>
        <taxon>Betaproteobacteria</taxon>
        <taxon>Burkholderiales</taxon>
        <taxon>Sphaerotilaceae</taxon>
        <taxon>Piscinibacter</taxon>
    </lineage>
</organism>
<keyword evidence="2" id="KW-0805">Transcription regulation</keyword>
<dbReference type="PANTHER" id="PTHR30346">
    <property type="entry name" value="TRANSCRIPTIONAL DUAL REGULATOR HCAR-RELATED"/>
    <property type="match status" value="1"/>
</dbReference>
<dbReference type="PROSITE" id="PS50931">
    <property type="entry name" value="HTH_LYSR"/>
    <property type="match status" value="1"/>
</dbReference>
<keyword evidence="3" id="KW-0238">DNA-binding</keyword>
<dbReference type="GO" id="GO:0003700">
    <property type="term" value="F:DNA-binding transcription factor activity"/>
    <property type="evidence" value="ECO:0007669"/>
    <property type="project" value="InterPro"/>
</dbReference>
<dbReference type="Proteomes" id="UP000193427">
    <property type="component" value="Chromosome"/>
</dbReference>
<dbReference type="GO" id="GO:0003677">
    <property type="term" value="F:DNA binding"/>
    <property type="evidence" value="ECO:0007669"/>
    <property type="project" value="UniProtKB-KW"/>
</dbReference>
<evidence type="ECO:0000256" key="4">
    <source>
        <dbReference type="ARBA" id="ARBA00023163"/>
    </source>
</evidence>
<accession>A0A1W6LIB2</accession>
<dbReference type="SUPFAM" id="SSF53850">
    <property type="entry name" value="Periplasmic binding protein-like II"/>
    <property type="match status" value="1"/>
</dbReference>
<dbReference type="Pfam" id="PF00126">
    <property type="entry name" value="HTH_1"/>
    <property type="match status" value="1"/>
</dbReference>
<dbReference type="InterPro" id="IPR005119">
    <property type="entry name" value="LysR_subst-bd"/>
</dbReference>
<evidence type="ECO:0000256" key="3">
    <source>
        <dbReference type="ARBA" id="ARBA00023125"/>
    </source>
</evidence>